<evidence type="ECO:0000313" key="1">
    <source>
        <dbReference type="EMBL" id="QHS93316.1"/>
    </source>
</evidence>
<protein>
    <submittedName>
        <fullName evidence="1">Uncharacterized protein</fullName>
    </submittedName>
</protein>
<dbReference type="EMBL" id="MN739202">
    <property type="protein sequence ID" value="QHS93316.1"/>
    <property type="molecule type" value="Genomic_DNA"/>
</dbReference>
<proteinExistence type="predicted"/>
<dbReference type="AlphaFoldDB" id="A0A6C0BMA0"/>
<name>A0A6C0BMA0_9ZZZZ</name>
<accession>A0A6C0BMA0</accession>
<sequence>MSKRKFDEMAAADLARVFFRTISEKSIIDARPKIRHLKHKVQVLESRLAFYEQVLPPCVVSADTNPDELYCSECDRPLSCMDWKMQRCVANCQLHETPVPCSECDAKCCGDCIRMCPVDGLGKAPS</sequence>
<reference evidence="1" key="1">
    <citation type="journal article" date="2020" name="Nature">
        <title>Giant virus diversity and host interactions through global metagenomics.</title>
        <authorList>
            <person name="Schulz F."/>
            <person name="Roux S."/>
            <person name="Paez-Espino D."/>
            <person name="Jungbluth S."/>
            <person name="Walsh D.A."/>
            <person name="Denef V.J."/>
            <person name="McMahon K.D."/>
            <person name="Konstantinidis K.T."/>
            <person name="Eloe-Fadrosh E.A."/>
            <person name="Kyrpides N.C."/>
            <person name="Woyke T."/>
        </authorList>
    </citation>
    <scope>NUCLEOTIDE SEQUENCE</scope>
    <source>
        <strain evidence="1">GVMAG-M-3300017989-17</strain>
    </source>
</reference>
<organism evidence="1">
    <name type="scientific">viral metagenome</name>
    <dbReference type="NCBI Taxonomy" id="1070528"/>
    <lineage>
        <taxon>unclassified sequences</taxon>
        <taxon>metagenomes</taxon>
        <taxon>organismal metagenomes</taxon>
    </lineage>
</organism>